<dbReference type="EMBL" id="BJXK01000021">
    <property type="protein sequence ID" value="GEM81352.1"/>
    <property type="molecule type" value="Genomic_DNA"/>
</dbReference>
<proteinExistence type="predicted"/>
<evidence type="ECO:0000256" key="1">
    <source>
        <dbReference type="SAM" id="SignalP"/>
    </source>
</evidence>
<dbReference type="RefSeq" id="WP_119008261.1">
    <property type="nucleotide sequence ID" value="NZ_BJXK01000021.1"/>
</dbReference>
<sequence>MKTKFILFGSLCALPFSTSASLQYVPPEDTFHGKTYQELGVCHAALLYEGKAKIASELEVLVLNNIDSVTTVSGEQNAQKAITLVLAWTGENGYVKGYLHGVEQQGKGRERALELASMFQRQGCWDGWY</sequence>
<organism evidence="2 3">
    <name type="scientific">Vibrio superstes NBRC 103154</name>
    <dbReference type="NCBI Taxonomy" id="1219062"/>
    <lineage>
        <taxon>Bacteria</taxon>
        <taxon>Pseudomonadati</taxon>
        <taxon>Pseudomonadota</taxon>
        <taxon>Gammaproteobacteria</taxon>
        <taxon>Vibrionales</taxon>
        <taxon>Vibrionaceae</taxon>
        <taxon>Vibrio</taxon>
    </lineage>
</organism>
<accession>A0A511QXT7</accession>
<name>A0A511QXT7_9VIBR</name>
<evidence type="ECO:0000313" key="3">
    <source>
        <dbReference type="Proteomes" id="UP000321113"/>
    </source>
</evidence>
<gene>
    <name evidence="2" type="ORF">VSU01S_35970</name>
</gene>
<evidence type="ECO:0000313" key="2">
    <source>
        <dbReference type="EMBL" id="GEM81352.1"/>
    </source>
</evidence>
<protein>
    <submittedName>
        <fullName evidence="2">Uncharacterized protein</fullName>
    </submittedName>
</protein>
<dbReference type="AlphaFoldDB" id="A0A511QXT7"/>
<feature type="signal peptide" evidence="1">
    <location>
        <begin position="1"/>
        <end position="20"/>
    </location>
</feature>
<feature type="chain" id="PRO_5021948105" evidence="1">
    <location>
        <begin position="21"/>
        <end position="129"/>
    </location>
</feature>
<keyword evidence="1" id="KW-0732">Signal</keyword>
<keyword evidence="3" id="KW-1185">Reference proteome</keyword>
<reference evidence="2 3" key="1">
    <citation type="submission" date="2019-07" db="EMBL/GenBank/DDBJ databases">
        <title>Whole genome shotgun sequence of Vibrio superstes NBRC 103154.</title>
        <authorList>
            <person name="Hosoyama A."/>
            <person name="Uohara A."/>
            <person name="Ohji S."/>
            <person name="Ichikawa N."/>
        </authorList>
    </citation>
    <scope>NUCLEOTIDE SEQUENCE [LARGE SCALE GENOMIC DNA]</scope>
    <source>
        <strain evidence="2 3">NBRC 103154</strain>
    </source>
</reference>
<comment type="caution">
    <text evidence="2">The sequence shown here is derived from an EMBL/GenBank/DDBJ whole genome shotgun (WGS) entry which is preliminary data.</text>
</comment>
<dbReference type="Proteomes" id="UP000321113">
    <property type="component" value="Unassembled WGS sequence"/>
</dbReference>